<reference evidence="1 2" key="1">
    <citation type="submission" date="2018-12" db="EMBL/GenBank/DDBJ databases">
        <title>Bacillus chawlae sp. nov., Bacillus glennii sp. nov., and Bacillus saganii sp. nov. Isolated from the Vehicle Assembly Building at Kennedy Space Center where the Viking Spacecraft were Assembled.</title>
        <authorList>
            <person name="Seuylemezian A."/>
            <person name="Vaishampayan P."/>
        </authorList>
    </citation>
    <scope>NUCLEOTIDE SEQUENCE [LARGE SCALE GENOMIC DNA]</scope>
    <source>
        <strain evidence="1 2">L5</strain>
    </source>
</reference>
<dbReference type="AlphaFoldDB" id="A0A3S0TY73"/>
<dbReference type="EMBL" id="RYZZ01000007">
    <property type="protein sequence ID" value="RUQ30102.1"/>
    <property type="molecule type" value="Genomic_DNA"/>
</dbReference>
<dbReference type="Proteomes" id="UP000267430">
    <property type="component" value="Unassembled WGS sequence"/>
</dbReference>
<name>A0A3S0TY73_9BACI</name>
<evidence type="ECO:0000313" key="2">
    <source>
        <dbReference type="Proteomes" id="UP000267430"/>
    </source>
</evidence>
<organism evidence="1 2">
    <name type="scientific">Peribacillus cavernae</name>
    <dbReference type="NCBI Taxonomy" id="1674310"/>
    <lineage>
        <taxon>Bacteria</taxon>
        <taxon>Bacillati</taxon>
        <taxon>Bacillota</taxon>
        <taxon>Bacilli</taxon>
        <taxon>Bacillales</taxon>
        <taxon>Bacillaceae</taxon>
        <taxon>Peribacillus</taxon>
    </lineage>
</organism>
<evidence type="ECO:0000313" key="1">
    <source>
        <dbReference type="EMBL" id="RUQ30102.1"/>
    </source>
</evidence>
<dbReference type="OrthoDB" id="2112405at2"/>
<comment type="caution">
    <text evidence="1">The sequence shown here is derived from an EMBL/GenBank/DDBJ whole genome shotgun (WGS) entry which is preliminary data.</text>
</comment>
<dbReference type="RefSeq" id="WP_126864124.1">
    <property type="nucleotide sequence ID" value="NZ_JAUSTX010000001.1"/>
</dbReference>
<accession>A0A3S0TY73</accession>
<protein>
    <recommendedName>
        <fullName evidence="3">WYL domain-containing protein</fullName>
    </recommendedName>
</protein>
<gene>
    <name evidence="1" type="ORF">ELQ35_07045</name>
</gene>
<evidence type="ECO:0008006" key="3">
    <source>
        <dbReference type="Google" id="ProtNLM"/>
    </source>
</evidence>
<keyword evidence="2" id="KW-1185">Reference proteome</keyword>
<sequence length="73" mass="8561">MKTMLLKNLEEGTPLEIIYLSEKGLISQRRISVLEIHENNIRAFCLLRQTKRTFKISNILSARLIQSRYEQIG</sequence>
<proteinExistence type="predicted"/>